<dbReference type="Proteomes" id="UP000032352">
    <property type="component" value="Chromosome"/>
</dbReference>
<accession>A0AAF0C808</accession>
<evidence type="ECO:0000256" key="1">
    <source>
        <dbReference type="SAM" id="SignalP"/>
    </source>
</evidence>
<evidence type="ECO:0000313" key="3">
    <source>
        <dbReference type="Proteomes" id="UP000032352"/>
    </source>
</evidence>
<gene>
    <name evidence="2" type="ORF">SG34_002880</name>
</gene>
<keyword evidence="3" id="KW-1185">Reference proteome</keyword>
<proteinExistence type="predicted"/>
<keyword evidence="1" id="KW-0732">Signal</keyword>
<evidence type="ECO:0008006" key="4">
    <source>
        <dbReference type="Google" id="ProtNLM"/>
    </source>
</evidence>
<name>A0AAF0C808_9GAMM</name>
<evidence type="ECO:0000313" key="2">
    <source>
        <dbReference type="EMBL" id="WDE05892.1"/>
    </source>
</evidence>
<dbReference type="EMBL" id="CP059733">
    <property type="protein sequence ID" value="WDE05892.1"/>
    <property type="molecule type" value="Genomic_DNA"/>
</dbReference>
<dbReference type="KEGG" id="tvd:SG34_002880"/>
<sequence length="326" mass="35860">MFKMKKILISSMLAFTSIAVQANSVGQHDLIDAATAAQYGFDLQGLTWVGGLEVKGLSQGLAWDENFADTRYATAEEVKALLAGADLNFIDQVIANSGFEVRELQYGASKRDLTGVSKCTTDGSISFGGSLCTLKKDYNFAIDRAESWASEQYNAVPLLIVNTDYVKPKEAWEWNEYTEVSEADGAQLDMSGLTWMRFKTIAHMSSKEIKEALADGGSLSDWRWATAAEVSALLKSDHDREFEKVFLGTDTAGFSHLYYAGVEVNAAECSPLAEDTTRQSVDTSCAVNFSAQDGYSGYRMLNMHFEFMRFLFLGNSNIASVALVRK</sequence>
<organism evidence="2 3">
    <name type="scientific">Thalassomonas viridans</name>
    <dbReference type="NCBI Taxonomy" id="137584"/>
    <lineage>
        <taxon>Bacteria</taxon>
        <taxon>Pseudomonadati</taxon>
        <taxon>Pseudomonadota</taxon>
        <taxon>Gammaproteobacteria</taxon>
        <taxon>Alteromonadales</taxon>
        <taxon>Colwelliaceae</taxon>
        <taxon>Thalassomonas</taxon>
    </lineage>
</organism>
<dbReference type="AlphaFoldDB" id="A0AAF0C808"/>
<reference evidence="2 3" key="1">
    <citation type="journal article" date="2015" name="Genome Announc.">
        <title>Draft Genome Sequences of Marine Isolates of Thalassomonas viridans and Thalassomonas actiniarum.</title>
        <authorList>
            <person name="Olonade I."/>
            <person name="van Zyl L.J."/>
            <person name="Trindade M."/>
        </authorList>
    </citation>
    <scope>NUCLEOTIDE SEQUENCE [LARGE SCALE GENOMIC DNA]</scope>
    <source>
        <strain evidence="2 3">XOM25</strain>
    </source>
</reference>
<reference evidence="2 3" key="2">
    <citation type="journal article" date="2022" name="Mar. Drugs">
        <title>Bioassay-Guided Fractionation Leads to the Detection of Cholic Acid Generated by the Rare Thalassomonas sp.</title>
        <authorList>
            <person name="Pheiffer F."/>
            <person name="Schneider Y.K."/>
            <person name="Hansen E.H."/>
            <person name="Andersen J.H."/>
            <person name="Isaksson J."/>
            <person name="Busche T."/>
            <person name="R C."/>
            <person name="Kalinowski J."/>
            <person name="Zyl L.V."/>
            <person name="Trindade M."/>
        </authorList>
    </citation>
    <scope>NUCLEOTIDE SEQUENCE [LARGE SCALE GENOMIC DNA]</scope>
    <source>
        <strain evidence="2 3">XOM25</strain>
    </source>
</reference>
<protein>
    <recommendedName>
        <fullName evidence="4">DUF1566 domain-containing protein</fullName>
    </recommendedName>
</protein>
<feature type="signal peptide" evidence="1">
    <location>
        <begin position="1"/>
        <end position="22"/>
    </location>
</feature>
<dbReference type="RefSeq" id="WP_044838215.1">
    <property type="nucleotide sequence ID" value="NZ_CP059733.1"/>
</dbReference>
<feature type="chain" id="PRO_5042197939" description="DUF1566 domain-containing protein" evidence="1">
    <location>
        <begin position="23"/>
        <end position="326"/>
    </location>
</feature>